<evidence type="ECO:0000256" key="6">
    <source>
        <dbReference type="RuleBase" id="RU000416"/>
    </source>
</evidence>
<keyword evidence="9" id="KW-1185">Reference proteome</keyword>
<dbReference type="Gene3D" id="3.90.120.10">
    <property type="entry name" value="DNA Methylase, subunit A, domain 2"/>
    <property type="match status" value="1"/>
</dbReference>
<evidence type="ECO:0000256" key="5">
    <source>
        <dbReference type="PROSITE-ProRule" id="PRU01016"/>
    </source>
</evidence>
<reference evidence="8" key="1">
    <citation type="submission" date="2022-04" db="EMBL/GenBank/DDBJ databases">
        <authorList>
            <person name="Criscuolo A."/>
        </authorList>
    </citation>
    <scope>NUCLEOTIDE SEQUENCE</scope>
    <source>
        <strain evidence="8">CIP111895</strain>
    </source>
</reference>
<gene>
    <name evidence="8" type="ORF">BACCIP111895_01971</name>
</gene>
<evidence type="ECO:0000256" key="2">
    <source>
        <dbReference type="ARBA" id="ARBA00022679"/>
    </source>
</evidence>
<keyword evidence="2 5" id="KW-0808">Transferase</keyword>
<dbReference type="InterPro" id="IPR031303">
    <property type="entry name" value="C5_meth_CS"/>
</dbReference>
<keyword evidence="4" id="KW-0680">Restriction system</keyword>
<comment type="caution">
    <text evidence="8">The sequence shown here is derived from an EMBL/GenBank/DDBJ whole genome shotgun (WGS) entry which is preliminary data.</text>
</comment>
<evidence type="ECO:0000313" key="9">
    <source>
        <dbReference type="Proteomes" id="UP000838308"/>
    </source>
</evidence>
<protein>
    <recommendedName>
        <fullName evidence="7">Cytosine-specific methyltransferase</fullName>
        <ecNumber evidence="7">2.1.1.37</ecNumber>
    </recommendedName>
</protein>
<dbReference type="PROSITE" id="PS00094">
    <property type="entry name" value="C5_MTASE_1"/>
    <property type="match status" value="1"/>
</dbReference>
<dbReference type="PROSITE" id="PS51679">
    <property type="entry name" value="SAM_MT_C5"/>
    <property type="match status" value="1"/>
</dbReference>
<proteinExistence type="inferred from homology"/>
<dbReference type="EMBL" id="CALBWS010000010">
    <property type="protein sequence ID" value="CAH2714795.1"/>
    <property type="molecule type" value="Genomic_DNA"/>
</dbReference>
<dbReference type="PANTHER" id="PTHR10629">
    <property type="entry name" value="CYTOSINE-SPECIFIC METHYLTRANSFERASE"/>
    <property type="match status" value="1"/>
</dbReference>
<comment type="similarity">
    <text evidence="5 6">Belongs to the class I-like SAM-binding methyltransferase superfamily. C5-methyltransferase family.</text>
</comment>
<comment type="catalytic activity">
    <reaction evidence="7">
        <text>a 2'-deoxycytidine in DNA + S-adenosyl-L-methionine = a 5-methyl-2'-deoxycytidine in DNA + S-adenosyl-L-homocysteine + H(+)</text>
        <dbReference type="Rhea" id="RHEA:13681"/>
        <dbReference type="Rhea" id="RHEA-COMP:11369"/>
        <dbReference type="Rhea" id="RHEA-COMP:11370"/>
        <dbReference type="ChEBI" id="CHEBI:15378"/>
        <dbReference type="ChEBI" id="CHEBI:57856"/>
        <dbReference type="ChEBI" id="CHEBI:59789"/>
        <dbReference type="ChEBI" id="CHEBI:85452"/>
        <dbReference type="ChEBI" id="CHEBI:85454"/>
        <dbReference type="EC" id="2.1.1.37"/>
    </reaction>
</comment>
<dbReference type="NCBIfam" id="TIGR00675">
    <property type="entry name" value="dcm"/>
    <property type="match status" value="1"/>
</dbReference>
<dbReference type="SUPFAM" id="SSF53335">
    <property type="entry name" value="S-adenosyl-L-methionine-dependent methyltransferases"/>
    <property type="match status" value="2"/>
</dbReference>
<dbReference type="InterPro" id="IPR050390">
    <property type="entry name" value="C5-Methyltransferase"/>
</dbReference>
<dbReference type="InterPro" id="IPR001525">
    <property type="entry name" value="C5_MeTfrase"/>
</dbReference>
<evidence type="ECO:0000256" key="7">
    <source>
        <dbReference type="RuleBase" id="RU000417"/>
    </source>
</evidence>
<name>A0ABM9EQ94_9BACI</name>
<dbReference type="InterPro" id="IPR018117">
    <property type="entry name" value="C5_DNA_meth_AS"/>
</dbReference>
<dbReference type="EC" id="2.1.1.37" evidence="7"/>
<dbReference type="PRINTS" id="PR00105">
    <property type="entry name" value="C5METTRFRASE"/>
</dbReference>
<dbReference type="Gene3D" id="3.40.50.150">
    <property type="entry name" value="Vaccinia Virus protein VP39"/>
    <property type="match status" value="2"/>
</dbReference>
<dbReference type="Pfam" id="PF00145">
    <property type="entry name" value="DNA_methylase"/>
    <property type="match status" value="2"/>
</dbReference>
<organism evidence="8 9">
    <name type="scientific">Neobacillus rhizosphaerae</name>
    <dbReference type="NCBI Taxonomy" id="2880965"/>
    <lineage>
        <taxon>Bacteria</taxon>
        <taxon>Bacillati</taxon>
        <taxon>Bacillota</taxon>
        <taxon>Bacilli</taxon>
        <taxon>Bacillales</taxon>
        <taxon>Bacillaceae</taxon>
        <taxon>Neobacillus</taxon>
    </lineage>
</organism>
<sequence length="545" mass="62659">MYKVLDLFSGAGGMSHGFVQAGKFQIAVAVEKHPHAKATYRRNHKDTILLEDILDITDYDVFQRKYGEFDVIVGGPPCQGFSNANRQKNHIISQNNSLVKKYVEVIENLKPLAFVMENVRMLRSDTHRFYLSKNDDFDQLEINLRKEILCLHDGTCPIEDIEKYILKPNIVEELLLPEKTFNVLKMVVKNSYKEEKRNEVLGKKAQNSIKVIDSIPQRNEQISNLYRQYEENSLSFFLEYLKGTISFEEAEPHMVSYINLQRLLSAAKELLDNEIIIEELRIDETGIYAEVESITVVDYIKKKLGKMYLIEDDILNAAWFGAPQLRERYIALGIKRNVAKANDVKPELPKPEYSQYEFRTVWDAIKDLEEVEPSFSNTEVGIELSNKQYIKTALTGELRKSSVLYNHIATQTRETARQRFAALKPGQNFHDLDKGLIQNTYSKPERTQNSIYLRLDYKKTCGTVTNVRKSMWIHPTIDRALSIREAARLQTFPDSFIFEGTKDSQYQQVGNAVPPIMAKAIASKVAEILDSCDLTIDIKEVAKTF</sequence>
<dbReference type="Proteomes" id="UP000838308">
    <property type="component" value="Unassembled WGS sequence"/>
</dbReference>
<evidence type="ECO:0000256" key="1">
    <source>
        <dbReference type="ARBA" id="ARBA00022603"/>
    </source>
</evidence>
<evidence type="ECO:0000313" key="8">
    <source>
        <dbReference type="EMBL" id="CAH2714795.1"/>
    </source>
</evidence>
<dbReference type="InterPro" id="IPR029063">
    <property type="entry name" value="SAM-dependent_MTases_sf"/>
</dbReference>
<evidence type="ECO:0000256" key="4">
    <source>
        <dbReference type="ARBA" id="ARBA00022747"/>
    </source>
</evidence>
<accession>A0ABM9EQ94</accession>
<dbReference type="PROSITE" id="PS00095">
    <property type="entry name" value="C5_MTASE_2"/>
    <property type="match status" value="1"/>
</dbReference>
<keyword evidence="3 5" id="KW-0949">S-adenosyl-L-methionine</keyword>
<dbReference type="PANTHER" id="PTHR10629:SF52">
    <property type="entry name" value="DNA (CYTOSINE-5)-METHYLTRANSFERASE 1"/>
    <property type="match status" value="1"/>
</dbReference>
<feature type="active site" evidence="5">
    <location>
        <position position="78"/>
    </location>
</feature>
<evidence type="ECO:0000256" key="3">
    <source>
        <dbReference type="ARBA" id="ARBA00022691"/>
    </source>
</evidence>
<keyword evidence="1 5" id="KW-0489">Methyltransferase</keyword>